<dbReference type="STRING" id="4536.A0A0E0H4E8"/>
<organism evidence="7">
    <name type="scientific">Oryza nivara</name>
    <name type="common">Indian wild rice</name>
    <name type="synonym">Oryza sativa f. spontanea</name>
    <dbReference type="NCBI Taxonomy" id="4536"/>
    <lineage>
        <taxon>Eukaryota</taxon>
        <taxon>Viridiplantae</taxon>
        <taxon>Streptophyta</taxon>
        <taxon>Embryophyta</taxon>
        <taxon>Tracheophyta</taxon>
        <taxon>Spermatophyta</taxon>
        <taxon>Magnoliopsida</taxon>
        <taxon>Liliopsida</taxon>
        <taxon>Poales</taxon>
        <taxon>Poaceae</taxon>
        <taxon>BOP clade</taxon>
        <taxon>Oryzoideae</taxon>
        <taxon>Oryzeae</taxon>
        <taxon>Oryzinae</taxon>
        <taxon>Oryza</taxon>
    </lineage>
</organism>
<keyword evidence="8" id="KW-1185">Reference proteome</keyword>
<dbReference type="Gene3D" id="1.10.30.10">
    <property type="entry name" value="High mobility group box domain"/>
    <property type="match status" value="1"/>
</dbReference>
<evidence type="ECO:0000256" key="5">
    <source>
        <dbReference type="SAM" id="MobiDB-lite"/>
    </source>
</evidence>
<evidence type="ECO:0000256" key="2">
    <source>
        <dbReference type="ARBA" id="ARBA00023125"/>
    </source>
</evidence>
<dbReference type="InterPro" id="IPR009071">
    <property type="entry name" value="HMG_box_dom"/>
</dbReference>
<dbReference type="InterPro" id="IPR031061">
    <property type="entry name" value="HMGB_plant"/>
</dbReference>
<accession>A0A0E0H4E8</accession>
<evidence type="ECO:0000313" key="8">
    <source>
        <dbReference type="Proteomes" id="UP000006591"/>
    </source>
</evidence>
<dbReference type="SUPFAM" id="SSF47095">
    <property type="entry name" value="HMG-box"/>
    <property type="match status" value="1"/>
</dbReference>
<dbReference type="GO" id="GO:0005634">
    <property type="term" value="C:nucleus"/>
    <property type="evidence" value="ECO:0007669"/>
    <property type="project" value="UniProtKB-SubCell"/>
</dbReference>
<keyword evidence="3 4" id="KW-0539">Nucleus</keyword>
<evidence type="ECO:0000256" key="1">
    <source>
        <dbReference type="ARBA" id="ARBA00004123"/>
    </source>
</evidence>
<feature type="domain" description="HMG box" evidence="6">
    <location>
        <begin position="25"/>
        <end position="75"/>
    </location>
</feature>
<feature type="compositionally biased region" description="Basic and acidic residues" evidence="5">
    <location>
        <begin position="91"/>
        <end position="105"/>
    </location>
</feature>
<evidence type="ECO:0000313" key="7">
    <source>
        <dbReference type="EnsemblPlants" id="ONIVA04G20340.2"/>
    </source>
</evidence>
<dbReference type="Pfam" id="PF00505">
    <property type="entry name" value="HMG_box"/>
    <property type="match status" value="1"/>
</dbReference>
<dbReference type="eggNOG" id="KOG0381">
    <property type="taxonomic scope" value="Eukaryota"/>
</dbReference>
<proteinExistence type="predicted"/>
<dbReference type="InterPro" id="IPR036910">
    <property type="entry name" value="HMG_box_dom_sf"/>
</dbReference>
<dbReference type="EnsemblPlants" id="ONIVA04G20340.2">
    <property type="protein sequence ID" value="ONIVA04G20340.2"/>
    <property type="gene ID" value="ONIVA04G20340"/>
</dbReference>
<feature type="DNA-binding region" description="HMG box" evidence="4">
    <location>
        <begin position="25"/>
        <end position="75"/>
    </location>
</feature>
<evidence type="ECO:0000256" key="3">
    <source>
        <dbReference type="ARBA" id="ARBA00023242"/>
    </source>
</evidence>
<dbReference type="PANTHER" id="PTHR46261:SF3">
    <property type="entry name" value="HMG PROTEIN"/>
    <property type="match status" value="1"/>
</dbReference>
<dbReference type="Proteomes" id="UP000006591">
    <property type="component" value="Chromosome 4"/>
</dbReference>
<dbReference type="PANTHER" id="PTHR46261">
    <property type="entry name" value="HIGH MOBILITY GROUP B PROTEIN 4-RELATED"/>
    <property type="match status" value="1"/>
</dbReference>
<dbReference type="AlphaFoldDB" id="A0A0E0H4E8"/>
<reference evidence="7" key="1">
    <citation type="submission" date="2015-04" db="UniProtKB">
        <authorList>
            <consortium name="EnsemblPlants"/>
        </authorList>
    </citation>
    <scope>IDENTIFICATION</scope>
    <source>
        <strain evidence="7">SL10</strain>
    </source>
</reference>
<feature type="compositionally biased region" description="Basic residues" evidence="5">
    <location>
        <begin position="13"/>
        <end position="27"/>
    </location>
</feature>
<dbReference type="OMA" id="KWRNMSD"/>
<feature type="compositionally biased region" description="Basic and acidic residues" evidence="5">
    <location>
        <begin position="60"/>
        <end position="84"/>
    </location>
</feature>
<dbReference type="SMART" id="SM00398">
    <property type="entry name" value="HMG"/>
    <property type="match status" value="1"/>
</dbReference>
<reference evidence="7" key="2">
    <citation type="submission" date="2018-04" db="EMBL/GenBank/DDBJ databases">
        <title>OnivRS2 (Oryza nivara Reference Sequence Version 2).</title>
        <authorList>
            <person name="Zhang J."/>
            <person name="Kudrna D."/>
            <person name="Lee S."/>
            <person name="Talag J."/>
            <person name="Rajasekar S."/>
            <person name="Welchert J."/>
            <person name="Hsing Y.-I."/>
            <person name="Wing R.A."/>
        </authorList>
    </citation>
    <scope>NUCLEOTIDE SEQUENCE [LARGE SCALE GENOMIC DNA]</scope>
    <source>
        <strain evidence="7">SL10</strain>
    </source>
</reference>
<keyword evidence="2 4" id="KW-0238">DNA-binding</keyword>
<feature type="compositionally biased region" description="Basic and acidic residues" evidence="5">
    <location>
        <begin position="1"/>
        <end position="12"/>
    </location>
</feature>
<evidence type="ECO:0000259" key="6">
    <source>
        <dbReference type="PROSITE" id="PS50118"/>
    </source>
</evidence>
<comment type="subcellular location">
    <subcellularLocation>
        <location evidence="1">Nucleus</location>
    </subcellularLocation>
</comment>
<protein>
    <recommendedName>
        <fullName evidence="6">HMG box domain-containing protein</fullName>
    </recommendedName>
</protein>
<dbReference type="Gramene" id="ONIVA04G20340.2">
    <property type="protein sequence ID" value="ONIVA04G20340.2"/>
    <property type="gene ID" value="ONIVA04G20340"/>
</dbReference>
<sequence length="147" mass="15928">MGKADADAEFKAAGKRKKAGGAGKPKRGLTPFFAFLAEFRPQYMEKHPNTKGVAAVTKAAGEKWRAMSDEEKAQYGGKKPDGESKPAAASKKKESTSSKKAKTDGAEQEGEGSDKSKSDVEDDENDGSGEVYRTLYSTWRCLALKWK</sequence>
<name>A0A0E0H4E8_ORYNI</name>
<evidence type="ECO:0000256" key="4">
    <source>
        <dbReference type="PROSITE-ProRule" id="PRU00267"/>
    </source>
</evidence>
<feature type="region of interest" description="Disordered" evidence="5">
    <location>
        <begin position="1"/>
        <end position="28"/>
    </location>
</feature>
<dbReference type="GO" id="GO:0003677">
    <property type="term" value="F:DNA binding"/>
    <property type="evidence" value="ECO:0007669"/>
    <property type="project" value="UniProtKB-UniRule"/>
</dbReference>
<feature type="region of interest" description="Disordered" evidence="5">
    <location>
        <begin position="46"/>
        <end position="129"/>
    </location>
</feature>
<dbReference type="PROSITE" id="PS50118">
    <property type="entry name" value="HMG_BOX_2"/>
    <property type="match status" value="1"/>
</dbReference>